<comment type="caution">
    <text evidence="1">The sequence shown here is derived from an EMBL/GenBank/DDBJ whole genome shotgun (WGS) entry which is preliminary data.</text>
</comment>
<reference evidence="1" key="1">
    <citation type="submission" date="2022-06" db="EMBL/GenBank/DDBJ databases">
        <title>Phylogenomic reconstructions and comparative analyses of Kickxellomycotina fungi.</title>
        <authorList>
            <person name="Reynolds N.K."/>
            <person name="Stajich J.E."/>
            <person name="Barry K."/>
            <person name="Grigoriev I.V."/>
            <person name="Crous P."/>
            <person name="Smith M.E."/>
        </authorList>
    </citation>
    <scope>NUCLEOTIDE SEQUENCE</scope>
    <source>
        <strain evidence="1">RSA 2271</strain>
    </source>
</reference>
<protein>
    <submittedName>
        <fullName evidence="1">Uncharacterized protein</fullName>
    </submittedName>
</protein>
<sequence length="202" mass="22442">MRRPQSSSLYPELHNNNNNNSHIIDIAPSLEDYHDADQSMMHPQTRRGVDSDDAGDSVPGSTPYPRFFHSATAYMHYIVIFGGMSLACDKDMRYNLKVVLNDIAFFDTIAGTWLRPEDLMLSAPPKSGVPANPSSPASSLESDRGETGRNSCTSDDVSPIPAPRYAHVAFTVKDRHLVIIGGQDAREQYLEEINVFDLRAMK</sequence>
<evidence type="ECO:0000313" key="2">
    <source>
        <dbReference type="Proteomes" id="UP001145114"/>
    </source>
</evidence>
<name>A0ACC1HIB1_9FUNG</name>
<evidence type="ECO:0000313" key="1">
    <source>
        <dbReference type="EMBL" id="KAJ1676318.1"/>
    </source>
</evidence>
<dbReference type="EMBL" id="JAMZIH010004328">
    <property type="protein sequence ID" value="KAJ1676318.1"/>
    <property type="molecule type" value="Genomic_DNA"/>
</dbReference>
<keyword evidence="2" id="KW-1185">Reference proteome</keyword>
<feature type="non-terminal residue" evidence="1">
    <location>
        <position position="202"/>
    </location>
</feature>
<accession>A0ACC1HIB1</accession>
<gene>
    <name evidence="1" type="ORF">EV182_008430</name>
</gene>
<proteinExistence type="predicted"/>
<organism evidence="1 2">
    <name type="scientific">Spiromyces aspiralis</name>
    <dbReference type="NCBI Taxonomy" id="68401"/>
    <lineage>
        <taxon>Eukaryota</taxon>
        <taxon>Fungi</taxon>
        <taxon>Fungi incertae sedis</taxon>
        <taxon>Zoopagomycota</taxon>
        <taxon>Kickxellomycotina</taxon>
        <taxon>Kickxellomycetes</taxon>
        <taxon>Kickxellales</taxon>
        <taxon>Kickxellaceae</taxon>
        <taxon>Spiromyces</taxon>
    </lineage>
</organism>
<dbReference type="Proteomes" id="UP001145114">
    <property type="component" value="Unassembled WGS sequence"/>
</dbReference>